<proteinExistence type="predicted"/>
<evidence type="ECO:0000313" key="1">
    <source>
        <dbReference type="EMBL" id="BCM87771.1"/>
    </source>
</evidence>
<geneLocation type="plasmid" evidence="1 2">
    <name>pVL1_2</name>
</geneLocation>
<dbReference type="Proteomes" id="UP000663508">
    <property type="component" value="Plasmid pVL1_2"/>
</dbReference>
<name>A0A8H9CA50_9HYPH</name>
<evidence type="ECO:0000313" key="2">
    <source>
        <dbReference type="Proteomes" id="UP000663508"/>
    </source>
</evidence>
<dbReference type="RefSeq" id="WP_207183962.1">
    <property type="nucleotide sequence ID" value="NZ_AP024147.1"/>
</dbReference>
<organism evidence="1 2">
    <name type="scientific">Methylobacterium indicum</name>
    <dbReference type="NCBI Taxonomy" id="1775910"/>
    <lineage>
        <taxon>Bacteria</taxon>
        <taxon>Pseudomonadati</taxon>
        <taxon>Pseudomonadota</taxon>
        <taxon>Alphaproteobacteria</taxon>
        <taxon>Hyphomicrobiales</taxon>
        <taxon>Methylobacteriaceae</taxon>
        <taxon>Methylobacterium</taxon>
    </lineage>
</organism>
<gene>
    <name evidence="1" type="ORF">mvi_62320</name>
</gene>
<protein>
    <submittedName>
        <fullName evidence="1">Uncharacterized protein</fullName>
    </submittedName>
</protein>
<dbReference type="EMBL" id="AP024147">
    <property type="protein sequence ID" value="BCM87771.1"/>
    <property type="molecule type" value="Genomic_DNA"/>
</dbReference>
<sequence>MRQTVLAGCGRCFFSGREFHVDPICREHGKRMLKVDTSKLLPIEQAPKDGTWIWAYYPPVPPPPGPRRGWSTRGVPEKIVPARWGTPHVGNYVPHWLITGIWTPGPDPTHFFPMTQPPMIEE</sequence>
<keyword evidence="1" id="KW-0614">Plasmid</keyword>
<dbReference type="KEGG" id="mind:mvi_62320"/>
<reference evidence="1" key="1">
    <citation type="submission" date="2020-11" db="EMBL/GenBank/DDBJ databases">
        <title>Complete genome sequence of a novel pathogenic Methylobacterium strain isolated from rice in Vietnam.</title>
        <authorList>
            <person name="Lai K."/>
            <person name="Okazaki S."/>
            <person name="Higashi K."/>
            <person name="Mori H."/>
            <person name="Toyoda A."/>
            <person name="Kurokawa K."/>
        </authorList>
    </citation>
    <scope>NUCLEOTIDE SEQUENCE</scope>
    <source>
        <strain evidence="1">VL1</strain>
        <plasmid evidence="1">pVL1_2</plasmid>
    </source>
</reference>
<dbReference type="AlphaFoldDB" id="A0A8H9CA50"/>
<accession>A0A8H9CA50</accession>